<feature type="region of interest" description="Disordered" evidence="1">
    <location>
        <begin position="16"/>
        <end position="62"/>
    </location>
</feature>
<gene>
    <name evidence="2" type="ORF">Cgig2_027670</name>
</gene>
<feature type="compositionally biased region" description="Basic and acidic residues" evidence="1">
    <location>
        <begin position="26"/>
        <end position="51"/>
    </location>
</feature>
<dbReference type="Proteomes" id="UP001153076">
    <property type="component" value="Unassembled WGS sequence"/>
</dbReference>
<accession>A0A9Q1Q5M1</accession>
<feature type="region of interest" description="Disordered" evidence="1">
    <location>
        <begin position="183"/>
        <end position="220"/>
    </location>
</feature>
<keyword evidence="3" id="KW-1185">Reference proteome</keyword>
<dbReference type="AlphaFoldDB" id="A0A9Q1Q5M1"/>
<name>A0A9Q1Q5M1_9CARY</name>
<dbReference type="EMBL" id="JAKOGI010000909">
    <property type="protein sequence ID" value="KAJ8429301.1"/>
    <property type="molecule type" value="Genomic_DNA"/>
</dbReference>
<organism evidence="2 3">
    <name type="scientific">Carnegiea gigantea</name>
    <dbReference type="NCBI Taxonomy" id="171969"/>
    <lineage>
        <taxon>Eukaryota</taxon>
        <taxon>Viridiplantae</taxon>
        <taxon>Streptophyta</taxon>
        <taxon>Embryophyta</taxon>
        <taxon>Tracheophyta</taxon>
        <taxon>Spermatophyta</taxon>
        <taxon>Magnoliopsida</taxon>
        <taxon>eudicotyledons</taxon>
        <taxon>Gunneridae</taxon>
        <taxon>Pentapetalae</taxon>
        <taxon>Caryophyllales</taxon>
        <taxon>Cactineae</taxon>
        <taxon>Cactaceae</taxon>
        <taxon>Cactoideae</taxon>
        <taxon>Echinocereeae</taxon>
        <taxon>Carnegiea</taxon>
    </lineage>
</organism>
<reference evidence="2" key="1">
    <citation type="submission" date="2022-04" db="EMBL/GenBank/DDBJ databases">
        <title>Carnegiea gigantea Genome sequencing and assembly v2.</title>
        <authorList>
            <person name="Copetti D."/>
            <person name="Sanderson M.J."/>
            <person name="Burquez A."/>
            <person name="Wojciechowski M.F."/>
        </authorList>
    </citation>
    <scope>NUCLEOTIDE SEQUENCE</scope>
    <source>
        <strain evidence="2">SGP5-SGP5p</strain>
        <tissue evidence="2">Aerial part</tissue>
    </source>
</reference>
<feature type="region of interest" description="Disordered" evidence="1">
    <location>
        <begin position="92"/>
        <end position="126"/>
    </location>
</feature>
<sequence length="220" mass="25716">MRPLLRFEYVPTRACEPSHRHSLMVSHRDSEGIRKAPHTDRNGRSRGENRDQSVGVGALHSHCPIHRRSARSTTVWTLHATHSRETIWFEEQTSRPRGEASITTNPKASLRPRTYAQSPSRQAGYPILKSLPPMTLVPKPHNVWKYYEFHEQNGHATAECQEFMRWWIRINRCLKRGPRFLRAEREPKQPEPQDEECFMPSFEERSRFSRLSKAAELQGP</sequence>
<evidence type="ECO:0000313" key="3">
    <source>
        <dbReference type="Proteomes" id="UP001153076"/>
    </source>
</evidence>
<protein>
    <submittedName>
        <fullName evidence="2">Uncharacterized protein</fullName>
    </submittedName>
</protein>
<comment type="caution">
    <text evidence="2">The sequence shown here is derived from an EMBL/GenBank/DDBJ whole genome shotgun (WGS) entry which is preliminary data.</text>
</comment>
<proteinExistence type="predicted"/>
<evidence type="ECO:0000256" key="1">
    <source>
        <dbReference type="SAM" id="MobiDB-lite"/>
    </source>
</evidence>
<evidence type="ECO:0000313" key="2">
    <source>
        <dbReference type="EMBL" id="KAJ8429301.1"/>
    </source>
</evidence>